<dbReference type="NCBIfam" id="TIGR02225">
    <property type="entry name" value="recomb_XerD"/>
    <property type="match status" value="1"/>
</dbReference>
<keyword evidence="13" id="KW-0233">DNA recombination</keyword>
<reference evidence="18 19" key="1">
    <citation type="journal article" date="2005" name="PLoS Biol.">
        <title>The genomes of Oryza sativa: a history of duplications.</title>
        <authorList>
            <person name="Yu J."/>
            <person name="Wang J."/>
            <person name="Lin W."/>
            <person name="Li S."/>
            <person name="Li H."/>
            <person name="Zhou J."/>
            <person name="Ni P."/>
            <person name="Dong W."/>
            <person name="Hu S."/>
            <person name="Zeng C."/>
            <person name="Zhang J."/>
            <person name="Zhang Y."/>
            <person name="Li R."/>
            <person name="Xu Z."/>
            <person name="Li S."/>
            <person name="Li X."/>
            <person name="Zheng H."/>
            <person name="Cong L."/>
            <person name="Lin L."/>
            <person name="Yin J."/>
            <person name="Geng J."/>
            <person name="Li G."/>
            <person name="Shi J."/>
            <person name="Liu J."/>
            <person name="Lv H."/>
            <person name="Li J."/>
            <person name="Wang J."/>
            <person name="Deng Y."/>
            <person name="Ran L."/>
            <person name="Shi X."/>
            <person name="Wang X."/>
            <person name="Wu Q."/>
            <person name="Li C."/>
            <person name="Ren X."/>
            <person name="Wang J."/>
            <person name="Wang X."/>
            <person name="Li D."/>
            <person name="Liu D."/>
            <person name="Zhang X."/>
            <person name="Ji Z."/>
            <person name="Zhao W."/>
            <person name="Sun Y."/>
            <person name="Zhang Z."/>
            <person name="Bao J."/>
            <person name="Han Y."/>
            <person name="Dong L."/>
            <person name="Ji J."/>
            <person name="Chen P."/>
            <person name="Wu S."/>
            <person name="Liu J."/>
            <person name="Xiao Y."/>
            <person name="Bu D."/>
            <person name="Tan J."/>
            <person name="Yang L."/>
            <person name="Ye C."/>
            <person name="Zhang J."/>
            <person name="Xu J."/>
            <person name="Zhou Y."/>
            <person name="Yu Y."/>
            <person name="Zhang B."/>
            <person name="Zhuang S."/>
            <person name="Wei H."/>
            <person name="Liu B."/>
            <person name="Lei M."/>
            <person name="Yu H."/>
            <person name="Li Y."/>
            <person name="Xu H."/>
            <person name="Wei S."/>
            <person name="He X."/>
            <person name="Fang L."/>
            <person name="Zhang Z."/>
            <person name="Zhang Y."/>
            <person name="Huang X."/>
            <person name="Su Z."/>
            <person name="Tong W."/>
            <person name="Li J."/>
            <person name="Tong Z."/>
            <person name="Li S."/>
            <person name="Ye J."/>
            <person name="Wang L."/>
            <person name="Fang L."/>
            <person name="Lei T."/>
            <person name="Chen C."/>
            <person name="Chen H."/>
            <person name="Xu Z."/>
            <person name="Li H."/>
            <person name="Huang H."/>
            <person name="Zhang F."/>
            <person name="Xu H."/>
            <person name="Li N."/>
            <person name="Zhao C."/>
            <person name="Li S."/>
            <person name="Dong L."/>
            <person name="Huang Y."/>
            <person name="Li L."/>
            <person name="Xi Y."/>
            <person name="Qi Q."/>
            <person name="Li W."/>
            <person name="Zhang B."/>
            <person name="Hu W."/>
            <person name="Zhang Y."/>
            <person name="Tian X."/>
            <person name="Jiao Y."/>
            <person name="Liang X."/>
            <person name="Jin J."/>
            <person name="Gao L."/>
            <person name="Zheng W."/>
            <person name="Hao B."/>
            <person name="Liu S."/>
            <person name="Wang W."/>
            <person name="Yuan L."/>
            <person name="Cao M."/>
            <person name="McDermott J."/>
            <person name="Samudrala R."/>
            <person name="Wang J."/>
            <person name="Wong G.K."/>
            <person name="Yang H."/>
        </authorList>
    </citation>
    <scope>NUCLEOTIDE SEQUENCE [LARGE SCALE GENOMIC DNA]</scope>
    <source>
        <strain evidence="19">cv. 93-11</strain>
    </source>
</reference>
<keyword evidence="7 15" id="KW-0812">Transmembrane</keyword>
<dbReference type="InterPro" id="IPR002104">
    <property type="entry name" value="Integrase_catalytic"/>
</dbReference>
<dbReference type="Pfam" id="PF01925">
    <property type="entry name" value="TauE"/>
    <property type="match status" value="1"/>
</dbReference>
<evidence type="ECO:0000256" key="2">
    <source>
        <dbReference type="ARBA" id="ARBA00004496"/>
    </source>
</evidence>
<dbReference type="Gene3D" id="3.40.190.10">
    <property type="entry name" value="Periplasmic binding protein-like II"/>
    <property type="match status" value="1"/>
</dbReference>
<keyword evidence="6" id="KW-0132">Cell division</keyword>
<dbReference type="GO" id="GO:0003677">
    <property type="term" value="F:DNA binding"/>
    <property type="evidence" value="ECO:0007669"/>
    <property type="project" value="UniProtKB-KW"/>
</dbReference>
<keyword evidence="8" id="KW-0159">Chromosome partition</keyword>
<keyword evidence="5" id="KW-0963">Cytoplasm</keyword>
<feature type="transmembrane region" description="Helical" evidence="15">
    <location>
        <begin position="112"/>
        <end position="129"/>
    </location>
</feature>
<dbReference type="GO" id="GO:0051301">
    <property type="term" value="P:cell division"/>
    <property type="evidence" value="ECO:0007669"/>
    <property type="project" value="UniProtKB-KW"/>
</dbReference>
<dbReference type="EMBL" id="CM000129">
    <property type="protein sequence ID" value="EEC77198.1"/>
    <property type="molecule type" value="Genomic_DNA"/>
</dbReference>
<dbReference type="Gramene" id="BGIOSGA016304-TA">
    <property type="protein sequence ID" value="BGIOSGA016304-PA"/>
    <property type="gene ID" value="BGIOSGA016304"/>
</dbReference>
<dbReference type="PANTHER" id="PTHR42928:SF5">
    <property type="entry name" value="BLR1237 PROTEIN"/>
    <property type="match status" value="1"/>
</dbReference>
<dbReference type="GO" id="GO:0009009">
    <property type="term" value="F:site-specific recombinase activity"/>
    <property type="evidence" value="ECO:0007669"/>
    <property type="project" value="InterPro"/>
</dbReference>
<evidence type="ECO:0000256" key="11">
    <source>
        <dbReference type="ARBA" id="ARBA00023125"/>
    </source>
</evidence>
<dbReference type="InterPro" id="IPR011932">
    <property type="entry name" value="Recomb_XerD"/>
</dbReference>
<evidence type="ECO:0000256" key="9">
    <source>
        <dbReference type="ARBA" id="ARBA00022908"/>
    </source>
</evidence>
<evidence type="ECO:0000313" key="19">
    <source>
        <dbReference type="Proteomes" id="UP000007015"/>
    </source>
</evidence>
<keyword evidence="19" id="KW-1185">Reference proteome</keyword>
<dbReference type="InterPro" id="IPR002781">
    <property type="entry name" value="TM_pro_TauE-like"/>
</dbReference>
<dbReference type="HOGENOM" id="CLU_370238_0_0_1"/>
<sequence>MDERLLKFLVVVLMAGVLWITYRTDLSAKGVAPAAGAARMSAGGVATVFALCVYSGFFGAGFGTFLIFALMHFFGLSFAQSASVMTRINLLVVGASVSTFASRGVIDFQLGIPLLLGCAVGGMMGAWTAKTLSPHRMKAMFLVFSMLLGSKLLWDAMAYPSKPIRLVVPFAPGGTTDIIARVIADPLARALGQPVVVENKAGGGGIVGASDTAKATPDGYSLGIATVSTTAANPAINPRTPYNPLTDFTPIINIAATPNIIAVNPNFPAKDYKGFLAEVKKVPGKYSYSSSGTGGIGHLQMELYKSLTQVFVTHIPYRGAGPALNDTVAGQVPIIFDNLPSTLPFIKENRLVPIVVAAPQRVAALPNVPTFKEIGLEPVNRMAYYGILGPKGLPRDVVDKVNAGVRKALEDPAVRKRIEDTGSLIVGNTPEQFAEQIKAEFDVYKTVVQNQKLSLDQPAIDAFIDALWLEDGLSRNTLAAYRRDLVLYAQWLGQHASDTAGALDATAEHHLKAYFAARHAETRATSANRRLTVLRRYFQWALRERRIAADPTVRLQAARQPLRVPKTLSAAQVEALLQAPDTSTSLGLRDRAMLELMYASGLRVTELVTLKTYHAGLSEGVLRVMGKGGKERLVPFGEVAAQWMQRYLDEARADILAGQQTDDLFVTRRGAGMTRAMFWVVVKKHAQAAGITVPLSPHTLRHAFATHLLNHGADLRVVQLLLGHADISTTTIYTHVARERLKALHAQHHPRG</sequence>
<dbReference type="GO" id="GO:0016020">
    <property type="term" value="C:membrane"/>
    <property type="evidence" value="ECO:0007669"/>
    <property type="project" value="UniProtKB-SubCell"/>
</dbReference>
<dbReference type="InterPro" id="IPR011010">
    <property type="entry name" value="DNA_brk_join_enz"/>
</dbReference>
<feature type="transmembrane region" description="Helical" evidence="15">
    <location>
        <begin position="48"/>
        <end position="76"/>
    </location>
</feature>
<dbReference type="InterPro" id="IPR004107">
    <property type="entry name" value="Integrase_SAM-like_N"/>
</dbReference>
<protein>
    <recommendedName>
        <fullName evidence="4">Tyrosine recombinase XerD</fullName>
    </recommendedName>
</protein>
<dbReference type="AlphaFoldDB" id="B8ATA4"/>
<evidence type="ECO:0000313" key="18">
    <source>
        <dbReference type="EMBL" id="EEC77198.1"/>
    </source>
</evidence>
<comment type="similarity">
    <text evidence="3">Belongs to the 'phage' integrase family. XerD subfamily.</text>
</comment>
<dbReference type="GO" id="GO:0006310">
    <property type="term" value="P:DNA recombination"/>
    <property type="evidence" value="ECO:0007669"/>
    <property type="project" value="UniProtKB-KW"/>
</dbReference>
<evidence type="ECO:0000256" key="5">
    <source>
        <dbReference type="ARBA" id="ARBA00022490"/>
    </source>
</evidence>
<name>B8ATA4_ORYSI</name>
<keyword evidence="11" id="KW-0238">DNA-binding</keyword>
<dbReference type="Pfam" id="PF02899">
    <property type="entry name" value="Phage_int_SAM_1"/>
    <property type="match status" value="1"/>
</dbReference>
<dbReference type="SUPFAM" id="SSF53850">
    <property type="entry name" value="Periplasmic binding protein-like II"/>
    <property type="match status" value="1"/>
</dbReference>
<evidence type="ECO:0000256" key="8">
    <source>
        <dbReference type="ARBA" id="ARBA00022829"/>
    </source>
</evidence>
<proteinExistence type="inferred from homology"/>
<dbReference type="HAMAP" id="MF_01808">
    <property type="entry name" value="Recomb_XerC_XerD"/>
    <property type="match status" value="1"/>
</dbReference>
<feature type="transmembrane region" description="Helical" evidence="15">
    <location>
        <begin position="141"/>
        <end position="159"/>
    </location>
</feature>
<dbReference type="SUPFAM" id="SSF56349">
    <property type="entry name" value="DNA breaking-rejoining enzymes"/>
    <property type="match status" value="1"/>
</dbReference>
<feature type="domain" description="Core-binding (CB)" evidence="17">
    <location>
        <begin position="454"/>
        <end position="542"/>
    </location>
</feature>
<evidence type="ECO:0000256" key="7">
    <source>
        <dbReference type="ARBA" id="ARBA00022692"/>
    </source>
</evidence>
<dbReference type="Gene3D" id="1.10.150.130">
    <property type="match status" value="1"/>
</dbReference>
<accession>B8ATA4</accession>
<keyword evidence="10 15" id="KW-1133">Transmembrane helix</keyword>
<keyword evidence="14" id="KW-0131">Cell cycle</keyword>
<dbReference type="CDD" id="cd13577">
    <property type="entry name" value="PBP2_BugE_Glu"/>
    <property type="match status" value="1"/>
</dbReference>
<keyword evidence="12 15" id="KW-0472">Membrane</keyword>
<dbReference type="Proteomes" id="UP000007015">
    <property type="component" value="Chromosome 4"/>
</dbReference>
<evidence type="ECO:0000256" key="4">
    <source>
        <dbReference type="ARBA" id="ARBA00015810"/>
    </source>
</evidence>
<dbReference type="HAMAP" id="MF_01807">
    <property type="entry name" value="Recomb_XerD"/>
    <property type="match status" value="1"/>
</dbReference>
<dbReference type="InterPro" id="IPR005064">
    <property type="entry name" value="BUG"/>
</dbReference>
<dbReference type="GO" id="GO:0007059">
    <property type="term" value="P:chromosome segregation"/>
    <property type="evidence" value="ECO:0007669"/>
    <property type="project" value="UniProtKB-KW"/>
</dbReference>
<dbReference type="CDD" id="cd00798">
    <property type="entry name" value="INT_XerDC_C"/>
    <property type="match status" value="1"/>
</dbReference>
<evidence type="ECO:0000256" key="3">
    <source>
        <dbReference type="ARBA" id="ARBA00010450"/>
    </source>
</evidence>
<dbReference type="Pfam" id="PF00589">
    <property type="entry name" value="Phage_integrase"/>
    <property type="match status" value="1"/>
</dbReference>
<dbReference type="Gene3D" id="3.40.190.150">
    <property type="entry name" value="Bordetella uptake gene, domain 1"/>
    <property type="match status" value="1"/>
</dbReference>
<dbReference type="InterPro" id="IPR013762">
    <property type="entry name" value="Integrase-like_cat_sf"/>
</dbReference>
<comment type="subcellular location">
    <subcellularLocation>
        <location evidence="2">Cytoplasm</location>
    </subcellularLocation>
    <subcellularLocation>
        <location evidence="1">Membrane</location>
        <topology evidence="1">Multi-pass membrane protein</topology>
    </subcellularLocation>
</comment>
<dbReference type="PROSITE" id="PS51900">
    <property type="entry name" value="CB"/>
    <property type="match status" value="1"/>
</dbReference>
<evidence type="ECO:0000259" key="16">
    <source>
        <dbReference type="PROSITE" id="PS51898"/>
    </source>
</evidence>
<evidence type="ECO:0000256" key="6">
    <source>
        <dbReference type="ARBA" id="ARBA00022618"/>
    </source>
</evidence>
<evidence type="ECO:0000259" key="17">
    <source>
        <dbReference type="PROSITE" id="PS51900"/>
    </source>
</evidence>
<dbReference type="InterPro" id="IPR010998">
    <property type="entry name" value="Integrase_recombinase_N"/>
</dbReference>
<dbReference type="Gene3D" id="1.10.443.10">
    <property type="entry name" value="Intergrase catalytic core"/>
    <property type="match status" value="1"/>
</dbReference>
<dbReference type="NCBIfam" id="NF001399">
    <property type="entry name" value="PRK00283.1"/>
    <property type="match status" value="1"/>
</dbReference>
<gene>
    <name evidence="18" type="ORF">OsI_15703</name>
</gene>
<dbReference type="InterPro" id="IPR042100">
    <property type="entry name" value="Bug_dom1"/>
</dbReference>
<dbReference type="Pfam" id="PF03401">
    <property type="entry name" value="TctC"/>
    <property type="match status" value="1"/>
</dbReference>
<evidence type="ECO:0000256" key="1">
    <source>
        <dbReference type="ARBA" id="ARBA00004141"/>
    </source>
</evidence>
<feature type="domain" description="Tyr recombinase" evidence="16">
    <location>
        <begin position="563"/>
        <end position="746"/>
    </location>
</feature>
<evidence type="ECO:0000256" key="15">
    <source>
        <dbReference type="SAM" id="Phobius"/>
    </source>
</evidence>
<evidence type="ECO:0000256" key="13">
    <source>
        <dbReference type="ARBA" id="ARBA00023172"/>
    </source>
</evidence>
<organism evidence="18 19">
    <name type="scientific">Oryza sativa subsp. indica</name>
    <name type="common">Rice</name>
    <dbReference type="NCBI Taxonomy" id="39946"/>
    <lineage>
        <taxon>Eukaryota</taxon>
        <taxon>Viridiplantae</taxon>
        <taxon>Streptophyta</taxon>
        <taxon>Embryophyta</taxon>
        <taxon>Tracheophyta</taxon>
        <taxon>Spermatophyta</taxon>
        <taxon>Magnoliopsida</taxon>
        <taxon>Liliopsida</taxon>
        <taxon>Poales</taxon>
        <taxon>Poaceae</taxon>
        <taxon>BOP clade</taxon>
        <taxon>Oryzoideae</taxon>
        <taxon>Oryzeae</taxon>
        <taxon>Oryzinae</taxon>
        <taxon>Oryza</taxon>
        <taxon>Oryza sativa</taxon>
    </lineage>
</organism>
<evidence type="ECO:0000256" key="12">
    <source>
        <dbReference type="ARBA" id="ARBA00023136"/>
    </source>
</evidence>
<feature type="transmembrane region" description="Helical" evidence="15">
    <location>
        <begin position="5"/>
        <end position="22"/>
    </location>
</feature>
<keyword evidence="9" id="KW-0229">DNA integration</keyword>
<dbReference type="PANTHER" id="PTHR42928">
    <property type="entry name" value="TRICARBOXYLATE-BINDING PROTEIN"/>
    <property type="match status" value="1"/>
</dbReference>
<dbReference type="GO" id="GO:0005737">
    <property type="term" value="C:cytoplasm"/>
    <property type="evidence" value="ECO:0007669"/>
    <property type="project" value="UniProtKB-SubCell"/>
</dbReference>
<dbReference type="PROSITE" id="PS51898">
    <property type="entry name" value="TYR_RECOMBINASE"/>
    <property type="match status" value="1"/>
</dbReference>
<dbReference type="InterPro" id="IPR044068">
    <property type="entry name" value="CB"/>
</dbReference>
<dbReference type="STRING" id="39946.B8ATA4"/>
<dbReference type="InterPro" id="IPR023009">
    <property type="entry name" value="Tyrosine_recombinase_XerC/XerD"/>
</dbReference>
<dbReference type="SUPFAM" id="SSF47823">
    <property type="entry name" value="lambda integrase-like, N-terminal domain"/>
    <property type="match status" value="1"/>
</dbReference>
<evidence type="ECO:0000256" key="10">
    <source>
        <dbReference type="ARBA" id="ARBA00022989"/>
    </source>
</evidence>
<evidence type="ECO:0000256" key="14">
    <source>
        <dbReference type="ARBA" id="ARBA00023306"/>
    </source>
</evidence>